<dbReference type="PANTHER" id="PTHR30157">
    <property type="entry name" value="FERRIC REDUCTASE, NADPH-DEPENDENT"/>
    <property type="match status" value="1"/>
</dbReference>
<organism evidence="3 4">
    <name type="scientific">Bifidobacterium mongoliense DSM 21395</name>
    <dbReference type="NCBI Taxonomy" id="1437603"/>
    <lineage>
        <taxon>Bacteria</taxon>
        <taxon>Bacillati</taxon>
        <taxon>Actinomycetota</taxon>
        <taxon>Actinomycetes</taxon>
        <taxon>Bifidobacteriales</taxon>
        <taxon>Bifidobacteriaceae</taxon>
        <taxon>Bifidobacterium</taxon>
    </lineage>
</organism>
<dbReference type="Proteomes" id="UP000029082">
    <property type="component" value="Unassembled WGS sequence"/>
</dbReference>
<dbReference type="OrthoDB" id="9814826at2"/>
<protein>
    <submittedName>
        <fullName evidence="3">Transmembrane ATP-binding protein ABC transporter</fullName>
    </submittedName>
</protein>
<name>A0A087BZZ6_9BIFI</name>
<dbReference type="Pfam" id="PF08021">
    <property type="entry name" value="FAD_binding_9"/>
    <property type="match status" value="1"/>
</dbReference>
<dbReference type="RefSeq" id="WP_033512751.1">
    <property type="nucleotide sequence ID" value="NZ_JDUO01000007.1"/>
</dbReference>
<dbReference type="Gene3D" id="2.40.30.10">
    <property type="entry name" value="Translation factors"/>
    <property type="match status" value="1"/>
</dbReference>
<keyword evidence="4" id="KW-1185">Reference proteome</keyword>
<dbReference type="InterPro" id="IPR039374">
    <property type="entry name" value="SIP_fam"/>
</dbReference>
<dbReference type="Gene3D" id="3.40.50.80">
    <property type="entry name" value="Nucleotide-binding domain of ferredoxin-NADP reductase (FNR) module"/>
    <property type="match status" value="1"/>
</dbReference>
<accession>A0A087BZZ6</accession>
<gene>
    <name evidence="3" type="ORF">BMON_1195</name>
</gene>
<evidence type="ECO:0000259" key="2">
    <source>
        <dbReference type="PROSITE" id="PS51384"/>
    </source>
</evidence>
<sequence>MSKGLQGAVLRMLHADEFRLRVVSTALECGGLMKRVTFSSCGRLPDALFEPAAWMRLWFRTETGREVQRAYTVAGFAPDHSTIDVSFYLHQTSGPAASWAQRVQSGATLDVSVLGSWPFHMNEHDDGVVLLGDETAFPALRAILSGLPDGVRAHVLLTGEHDLTEFIPSRPGLDVRYMPARRAARGFERMLRGLDDERRSATGNQGKTETRPGMTWDCWAAGESSMMRAVRAAVKHSDAVRSQESHIQGYWSLHHVI</sequence>
<reference evidence="3 4" key="1">
    <citation type="submission" date="2014-03" db="EMBL/GenBank/DDBJ databases">
        <title>Genomics of Bifidobacteria.</title>
        <authorList>
            <person name="Ventura M."/>
            <person name="Milani C."/>
            <person name="Lugli G.A."/>
        </authorList>
    </citation>
    <scope>NUCLEOTIDE SEQUENCE [LARGE SCALE GENOMIC DNA]</scope>
    <source>
        <strain evidence="3 4">DSM 21395</strain>
    </source>
</reference>
<dbReference type="AlphaFoldDB" id="A0A087BZZ6"/>
<dbReference type="GO" id="GO:0016491">
    <property type="term" value="F:oxidoreductase activity"/>
    <property type="evidence" value="ECO:0007669"/>
    <property type="project" value="InterPro"/>
</dbReference>
<dbReference type="InterPro" id="IPR007037">
    <property type="entry name" value="SIP_rossman_dom"/>
</dbReference>
<dbReference type="Pfam" id="PF04954">
    <property type="entry name" value="SIP"/>
    <property type="match status" value="1"/>
</dbReference>
<dbReference type="InterPro" id="IPR017927">
    <property type="entry name" value="FAD-bd_FR_type"/>
</dbReference>
<dbReference type="GeneID" id="93094619"/>
<dbReference type="STRING" id="1437603.GCA_000771525_01597"/>
<keyword evidence="3" id="KW-0547">Nucleotide-binding</keyword>
<comment type="caution">
    <text evidence="3">The sequence shown here is derived from an EMBL/GenBank/DDBJ whole genome shotgun (WGS) entry which is preliminary data.</text>
</comment>
<dbReference type="PROSITE" id="PS51384">
    <property type="entry name" value="FAD_FR"/>
    <property type="match status" value="1"/>
</dbReference>
<dbReference type="PANTHER" id="PTHR30157:SF0">
    <property type="entry name" value="NADPH-DEPENDENT FERRIC-CHELATE REDUCTASE"/>
    <property type="match status" value="1"/>
</dbReference>
<proteinExistence type="predicted"/>
<dbReference type="eggNOG" id="COG2375">
    <property type="taxonomic scope" value="Bacteria"/>
</dbReference>
<dbReference type="EMBL" id="JGZE01000013">
    <property type="protein sequence ID" value="KFI76596.1"/>
    <property type="molecule type" value="Genomic_DNA"/>
</dbReference>
<feature type="region of interest" description="Disordered" evidence="1">
    <location>
        <begin position="195"/>
        <end position="215"/>
    </location>
</feature>
<evidence type="ECO:0000313" key="3">
    <source>
        <dbReference type="EMBL" id="KFI76596.1"/>
    </source>
</evidence>
<feature type="domain" description="FAD-binding FR-type" evidence="2">
    <location>
        <begin position="15"/>
        <end position="122"/>
    </location>
</feature>
<dbReference type="InterPro" id="IPR017938">
    <property type="entry name" value="Riboflavin_synthase-like_b-brl"/>
</dbReference>
<dbReference type="InterPro" id="IPR039261">
    <property type="entry name" value="FNR_nucleotide-bd"/>
</dbReference>
<keyword evidence="3" id="KW-0812">Transmembrane</keyword>
<keyword evidence="3" id="KW-0472">Membrane</keyword>
<dbReference type="SUPFAM" id="SSF63380">
    <property type="entry name" value="Riboflavin synthase domain-like"/>
    <property type="match status" value="1"/>
</dbReference>
<evidence type="ECO:0000256" key="1">
    <source>
        <dbReference type="SAM" id="MobiDB-lite"/>
    </source>
</evidence>
<evidence type="ECO:0000313" key="4">
    <source>
        <dbReference type="Proteomes" id="UP000029082"/>
    </source>
</evidence>
<dbReference type="CDD" id="cd06193">
    <property type="entry name" value="siderophore_interacting"/>
    <property type="match status" value="1"/>
</dbReference>
<keyword evidence="3" id="KW-0067">ATP-binding</keyword>
<dbReference type="InterPro" id="IPR013113">
    <property type="entry name" value="SIP_FAD-bd"/>
</dbReference>
<dbReference type="GO" id="GO:0005524">
    <property type="term" value="F:ATP binding"/>
    <property type="evidence" value="ECO:0007669"/>
    <property type="project" value="UniProtKB-KW"/>
</dbReference>